<dbReference type="Proteomes" id="UP001174934">
    <property type="component" value="Unassembled WGS sequence"/>
</dbReference>
<organism evidence="1 2">
    <name type="scientific">Bombardia bombarda</name>
    <dbReference type="NCBI Taxonomy" id="252184"/>
    <lineage>
        <taxon>Eukaryota</taxon>
        <taxon>Fungi</taxon>
        <taxon>Dikarya</taxon>
        <taxon>Ascomycota</taxon>
        <taxon>Pezizomycotina</taxon>
        <taxon>Sordariomycetes</taxon>
        <taxon>Sordariomycetidae</taxon>
        <taxon>Sordariales</taxon>
        <taxon>Lasiosphaeriaceae</taxon>
        <taxon>Bombardia</taxon>
    </lineage>
</organism>
<accession>A0AA39XQU9</accession>
<protein>
    <submittedName>
        <fullName evidence="1">Uncharacterized protein</fullName>
    </submittedName>
</protein>
<evidence type="ECO:0000313" key="2">
    <source>
        <dbReference type="Proteomes" id="UP001174934"/>
    </source>
</evidence>
<feature type="non-terminal residue" evidence="1">
    <location>
        <position position="1"/>
    </location>
</feature>
<dbReference type="AlphaFoldDB" id="A0AA39XQU9"/>
<sequence>KRLKTPPPSNRSTAIPIPLNFTHPLYHFILTPLQNLRDLKPPPPLPCPHHPPLPFPILRPPPEPFQNHLPLPQRRKPQTDLHLLPTLPINHHPRRPSLPTLPLRRPAIPYMLLGIQPHPRPHLHPSLLLLLPLLLLHPHLKRNLHLLHPSTVDRALALANLPPYSCGCEARLLAQLTRRAIEDGRVVPLAPAAGYLPEQGAESRSARWISSTRSSAGSVPMYEKTRAPTAMNCTLSERRAETTSSMLML</sequence>
<evidence type="ECO:0000313" key="1">
    <source>
        <dbReference type="EMBL" id="KAK0637440.1"/>
    </source>
</evidence>
<name>A0AA39XQU9_9PEZI</name>
<proteinExistence type="predicted"/>
<reference evidence="1" key="1">
    <citation type="submission" date="2023-06" db="EMBL/GenBank/DDBJ databases">
        <title>Genome-scale phylogeny and comparative genomics of the fungal order Sordariales.</title>
        <authorList>
            <consortium name="Lawrence Berkeley National Laboratory"/>
            <person name="Hensen N."/>
            <person name="Bonometti L."/>
            <person name="Westerberg I."/>
            <person name="Brannstrom I.O."/>
            <person name="Guillou S."/>
            <person name="Cros-Aarteil S."/>
            <person name="Calhoun S."/>
            <person name="Haridas S."/>
            <person name="Kuo A."/>
            <person name="Mondo S."/>
            <person name="Pangilinan J."/>
            <person name="Riley R."/>
            <person name="LaButti K."/>
            <person name="Andreopoulos B."/>
            <person name="Lipzen A."/>
            <person name="Chen C."/>
            <person name="Yanf M."/>
            <person name="Daum C."/>
            <person name="Ng V."/>
            <person name="Clum A."/>
            <person name="Steindorff A."/>
            <person name="Ohm R."/>
            <person name="Martin F."/>
            <person name="Silar P."/>
            <person name="Natvig D."/>
            <person name="Lalanne C."/>
            <person name="Gautier V."/>
            <person name="Ament-velasquez S.L."/>
            <person name="Kruys A."/>
            <person name="Hutchinson M.I."/>
            <person name="Powell A.J."/>
            <person name="Barry K."/>
            <person name="Miller A.N."/>
            <person name="Grigoriev I.V."/>
            <person name="Debuchy R."/>
            <person name="Gladieux P."/>
            <person name="Thoren M.H."/>
            <person name="Johannesson H."/>
        </authorList>
    </citation>
    <scope>NUCLEOTIDE SEQUENCE</scope>
    <source>
        <strain evidence="1">SMH3391-2</strain>
    </source>
</reference>
<comment type="caution">
    <text evidence="1">The sequence shown here is derived from an EMBL/GenBank/DDBJ whole genome shotgun (WGS) entry which is preliminary data.</text>
</comment>
<gene>
    <name evidence="1" type="ORF">B0T17DRAFT_109927</name>
</gene>
<dbReference type="EMBL" id="JAULSR010000001">
    <property type="protein sequence ID" value="KAK0637440.1"/>
    <property type="molecule type" value="Genomic_DNA"/>
</dbReference>
<keyword evidence="2" id="KW-1185">Reference proteome</keyword>